<dbReference type="InterPro" id="IPR009057">
    <property type="entry name" value="Homeodomain-like_sf"/>
</dbReference>
<organism evidence="4 5">
    <name type="scientific">Enterococcus rivorum</name>
    <dbReference type="NCBI Taxonomy" id="762845"/>
    <lineage>
        <taxon>Bacteria</taxon>
        <taxon>Bacillati</taxon>
        <taxon>Bacillota</taxon>
        <taxon>Bacilli</taxon>
        <taxon>Lactobacillales</taxon>
        <taxon>Enterococcaceae</taxon>
        <taxon>Enterococcus</taxon>
    </lineage>
</organism>
<evidence type="ECO:0000256" key="1">
    <source>
        <dbReference type="ARBA" id="ARBA00023125"/>
    </source>
</evidence>
<feature type="domain" description="HTH tetR-type" evidence="3">
    <location>
        <begin position="12"/>
        <end position="72"/>
    </location>
</feature>
<proteinExistence type="predicted"/>
<reference evidence="4 5" key="1">
    <citation type="submission" date="2016-09" db="EMBL/GenBank/DDBJ databases">
        <authorList>
            <person name="Capua I."/>
            <person name="De Benedictis P."/>
            <person name="Joannis T."/>
            <person name="Lombin L.H."/>
            <person name="Cattoli G."/>
        </authorList>
    </citation>
    <scope>NUCLEOTIDE SEQUENCE [LARGE SCALE GENOMIC DNA]</scope>
    <source>
        <strain evidence="4 5">LMG 25899</strain>
    </source>
</reference>
<keyword evidence="1 2" id="KW-0238">DNA-binding</keyword>
<name>A0A1E5L1I5_9ENTE</name>
<dbReference type="Gene3D" id="1.10.10.60">
    <property type="entry name" value="Homeodomain-like"/>
    <property type="match status" value="1"/>
</dbReference>
<gene>
    <name evidence="4" type="ORF">BCR26_00590</name>
</gene>
<evidence type="ECO:0000313" key="4">
    <source>
        <dbReference type="EMBL" id="OEH84002.1"/>
    </source>
</evidence>
<dbReference type="PROSITE" id="PS50977">
    <property type="entry name" value="HTH_TETR_2"/>
    <property type="match status" value="1"/>
</dbReference>
<dbReference type="EMBL" id="MIEK01000001">
    <property type="protein sequence ID" value="OEH84002.1"/>
    <property type="molecule type" value="Genomic_DNA"/>
</dbReference>
<protein>
    <submittedName>
        <fullName evidence="4">TetR family transcriptional regulator</fullName>
    </submittedName>
</protein>
<feature type="DNA-binding region" description="H-T-H motif" evidence="2">
    <location>
        <begin position="35"/>
        <end position="54"/>
    </location>
</feature>
<dbReference type="InterPro" id="IPR050109">
    <property type="entry name" value="HTH-type_TetR-like_transc_reg"/>
</dbReference>
<dbReference type="InterPro" id="IPR001647">
    <property type="entry name" value="HTH_TetR"/>
</dbReference>
<sequence>MVKKNSRKFDLEQTHRKILLVASELFMEKGFKNTSTREIAERCQITQPNLYHHFKNKKELYIAVIEQLTDSVQKDLTVIIEEPLPVDEKLCKMIHVLLEKHPTNLFLMLHDMFREMEVEYRSTLYTIFKQTYINSLAAVFTDENSLVQLRDGVSVDDATRFVLYNVSSILSIQTTYQRKTKQEDVKKFVDLMLHGLT</sequence>
<comment type="caution">
    <text evidence="4">The sequence shown here is derived from an EMBL/GenBank/DDBJ whole genome shotgun (WGS) entry which is preliminary data.</text>
</comment>
<dbReference type="OrthoDB" id="9814200at2"/>
<dbReference type="RefSeq" id="WP_069697013.1">
    <property type="nucleotide sequence ID" value="NZ_JAGGMA010000003.1"/>
</dbReference>
<dbReference type="PRINTS" id="PR00455">
    <property type="entry name" value="HTHTETR"/>
</dbReference>
<dbReference type="GO" id="GO:0003700">
    <property type="term" value="F:DNA-binding transcription factor activity"/>
    <property type="evidence" value="ECO:0007669"/>
    <property type="project" value="TreeGrafter"/>
</dbReference>
<dbReference type="STRING" id="762845.BCR26_00590"/>
<evidence type="ECO:0000256" key="2">
    <source>
        <dbReference type="PROSITE-ProRule" id="PRU00335"/>
    </source>
</evidence>
<dbReference type="GO" id="GO:0000976">
    <property type="term" value="F:transcription cis-regulatory region binding"/>
    <property type="evidence" value="ECO:0007669"/>
    <property type="project" value="TreeGrafter"/>
</dbReference>
<keyword evidence="5" id="KW-1185">Reference proteome</keyword>
<dbReference type="Gene3D" id="1.10.357.10">
    <property type="entry name" value="Tetracycline Repressor, domain 2"/>
    <property type="match status" value="1"/>
</dbReference>
<dbReference type="Pfam" id="PF00440">
    <property type="entry name" value="TetR_N"/>
    <property type="match status" value="1"/>
</dbReference>
<dbReference type="PROSITE" id="PS01081">
    <property type="entry name" value="HTH_TETR_1"/>
    <property type="match status" value="1"/>
</dbReference>
<dbReference type="PANTHER" id="PTHR30055:SF226">
    <property type="entry name" value="HTH-TYPE TRANSCRIPTIONAL REGULATOR PKSA"/>
    <property type="match status" value="1"/>
</dbReference>
<dbReference type="AlphaFoldDB" id="A0A1E5L1I5"/>
<dbReference type="Proteomes" id="UP000095256">
    <property type="component" value="Unassembled WGS sequence"/>
</dbReference>
<dbReference type="SUPFAM" id="SSF46689">
    <property type="entry name" value="Homeodomain-like"/>
    <property type="match status" value="1"/>
</dbReference>
<evidence type="ECO:0000313" key="5">
    <source>
        <dbReference type="Proteomes" id="UP000095256"/>
    </source>
</evidence>
<accession>A0A1E5L1I5</accession>
<dbReference type="PANTHER" id="PTHR30055">
    <property type="entry name" value="HTH-TYPE TRANSCRIPTIONAL REGULATOR RUTR"/>
    <property type="match status" value="1"/>
</dbReference>
<evidence type="ECO:0000259" key="3">
    <source>
        <dbReference type="PROSITE" id="PS50977"/>
    </source>
</evidence>
<dbReference type="InterPro" id="IPR023772">
    <property type="entry name" value="DNA-bd_HTH_TetR-type_CS"/>
</dbReference>